<name>C7J492_ORYSJ</name>
<feature type="compositionally biased region" description="Basic and acidic residues" evidence="1">
    <location>
        <begin position="642"/>
        <end position="661"/>
    </location>
</feature>
<feature type="compositionally biased region" description="Basic and acidic residues" evidence="1">
    <location>
        <begin position="929"/>
        <end position="963"/>
    </location>
</feature>
<dbReference type="SUPFAM" id="SSF53098">
    <property type="entry name" value="Ribonuclease H-like"/>
    <property type="match status" value="1"/>
</dbReference>
<reference evidence="2 3" key="1">
    <citation type="journal article" date="2005" name="Nature">
        <title>The map-based sequence of the rice genome.</title>
        <authorList>
            <consortium name="International rice genome sequencing project (IRGSP)"/>
            <person name="Matsumoto T."/>
            <person name="Wu J."/>
            <person name="Kanamori H."/>
            <person name="Katayose Y."/>
            <person name="Fujisawa M."/>
            <person name="Namiki N."/>
            <person name="Mizuno H."/>
            <person name="Yamamoto K."/>
            <person name="Antonio B.A."/>
            <person name="Baba T."/>
            <person name="Sakata K."/>
            <person name="Nagamura Y."/>
            <person name="Aoki H."/>
            <person name="Arikawa K."/>
            <person name="Arita K."/>
            <person name="Bito T."/>
            <person name="Chiden Y."/>
            <person name="Fujitsuka N."/>
            <person name="Fukunaka R."/>
            <person name="Hamada M."/>
            <person name="Harada C."/>
            <person name="Hayashi A."/>
            <person name="Hijishita S."/>
            <person name="Honda M."/>
            <person name="Hosokawa S."/>
            <person name="Ichikawa Y."/>
            <person name="Idonuma A."/>
            <person name="Iijima M."/>
            <person name="Ikeda M."/>
            <person name="Ikeno M."/>
            <person name="Ito K."/>
            <person name="Ito S."/>
            <person name="Ito T."/>
            <person name="Ito Y."/>
            <person name="Ito Y."/>
            <person name="Iwabuchi A."/>
            <person name="Kamiya K."/>
            <person name="Karasawa W."/>
            <person name="Kurita K."/>
            <person name="Katagiri S."/>
            <person name="Kikuta A."/>
            <person name="Kobayashi H."/>
            <person name="Kobayashi N."/>
            <person name="Machita K."/>
            <person name="Maehara T."/>
            <person name="Masukawa M."/>
            <person name="Mizubayashi T."/>
            <person name="Mukai Y."/>
            <person name="Nagasaki H."/>
            <person name="Nagata Y."/>
            <person name="Naito S."/>
            <person name="Nakashima M."/>
            <person name="Nakama Y."/>
            <person name="Nakamichi Y."/>
            <person name="Nakamura M."/>
            <person name="Meguro A."/>
            <person name="Negishi M."/>
            <person name="Ohta I."/>
            <person name="Ohta T."/>
            <person name="Okamoto M."/>
            <person name="Ono N."/>
            <person name="Saji S."/>
            <person name="Sakaguchi M."/>
            <person name="Sakai K."/>
            <person name="Shibata M."/>
            <person name="Shimokawa T."/>
            <person name="Song J."/>
            <person name="Takazaki Y."/>
            <person name="Terasawa K."/>
            <person name="Tsugane M."/>
            <person name="Tsuji K."/>
            <person name="Ueda S."/>
            <person name="Waki K."/>
            <person name="Yamagata H."/>
            <person name="Yamamoto M."/>
            <person name="Yamamoto S."/>
            <person name="Yamane H."/>
            <person name="Yoshiki S."/>
            <person name="Yoshihara R."/>
            <person name="Yukawa K."/>
            <person name="Zhong H."/>
            <person name="Yano M."/>
            <person name="Yuan Q."/>
            <person name="Ouyang S."/>
            <person name="Liu J."/>
            <person name="Jones K.M."/>
            <person name="Gansberger K."/>
            <person name="Moffat K."/>
            <person name="Hill J."/>
            <person name="Bera J."/>
            <person name="Fadrosh D."/>
            <person name="Jin S."/>
            <person name="Johri S."/>
            <person name="Kim M."/>
            <person name="Overton L."/>
            <person name="Reardon M."/>
            <person name="Tsitrin T."/>
            <person name="Vuong H."/>
            <person name="Weaver B."/>
            <person name="Ciecko A."/>
            <person name="Tallon L."/>
            <person name="Jackson J."/>
            <person name="Pai G."/>
            <person name="Aken S.V."/>
            <person name="Utterback T."/>
            <person name="Reidmuller S."/>
            <person name="Feldblyum T."/>
            <person name="Hsiao J."/>
            <person name="Zismann V."/>
            <person name="Iobst S."/>
            <person name="de Vazeille A.R."/>
            <person name="Buell C.R."/>
            <person name="Ying K."/>
            <person name="Li Y."/>
            <person name="Lu T."/>
            <person name="Huang Y."/>
            <person name="Zhao Q."/>
            <person name="Feng Q."/>
            <person name="Zhang L."/>
            <person name="Zhu J."/>
            <person name="Weng Q."/>
            <person name="Mu J."/>
            <person name="Lu Y."/>
            <person name="Fan D."/>
            <person name="Liu Y."/>
            <person name="Guan J."/>
            <person name="Zhang Y."/>
            <person name="Yu S."/>
            <person name="Liu X."/>
            <person name="Zhang Y."/>
            <person name="Hong G."/>
            <person name="Han B."/>
            <person name="Choisne N."/>
            <person name="Demange N."/>
            <person name="Orjeda G."/>
            <person name="Samain S."/>
            <person name="Cattolico L."/>
            <person name="Pelletier E."/>
            <person name="Couloux A."/>
            <person name="Segurens B."/>
            <person name="Wincker P."/>
            <person name="D'Hont A."/>
            <person name="Scarpelli C."/>
            <person name="Weissenbach J."/>
            <person name="Salanoubat M."/>
            <person name="Quetier F."/>
            <person name="Yu Y."/>
            <person name="Kim H.R."/>
            <person name="Rambo T."/>
            <person name="Currie J."/>
            <person name="Collura K."/>
            <person name="Luo M."/>
            <person name="Yang T."/>
            <person name="Ammiraju J.S.S."/>
            <person name="Engler F."/>
            <person name="Soderlund C."/>
            <person name="Wing R.A."/>
            <person name="Palmer L.E."/>
            <person name="de la Bastide M."/>
            <person name="Spiegel L."/>
            <person name="Nascimento L."/>
            <person name="Zutavern T."/>
            <person name="O'Shaughnessy A."/>
            <person name="Dike S."/>
            <person name="Dedhia N."/>
            <person name="Preston R."/>
            <person name="Balija V."/>
            <person name="McCombie W.R."/>
            <person name="Chow T."/>
            <person name="Chen H."/>
            <person name="Chung M."/>
            <person name="Chen C."/>
            <person name="Shaw J."/>
            <person name="Wu H."/>
            <person name="Hsiao K."/>
            <person name="Chao Y."/>
            <person name="Chu M."/>
            <person name="Cheng C."/>
            <person name="Hour A."/>
            <person name="Lee P."/>
            <person name="Lin S."/>
            <person name="Lin Y."/>
            <person name="Liou J."/>
            <person name="Liu S."/>
            <person name="Hsing Y."/>
            <person name="Raghuvanshi S."/>
            <person name="Mohanty A."/>
            <person name="Bharti A.K."/>
            <person name="Gaur A."/>
            <person name="Gupta V."/>
            <person name="Kumar D."/>
            <person name="Ravi V."/>
            <person name="Vij S."/>
            <person name="Kapur A."/>
            <person name="Khurana P."/>
            <person name="Khurana P."/>
            <person name="Khurana J.P."/>
            <person name="Tyagi A.K."/>
            <person name="Gaikwad K."/>
            <person name="Singh A."/>
            <person name="Dalal V."/>
            <person name="Srivastava S."/>
            <person name="Dixit A."/>
            <person name="Pal A.K."/>
            <person name="Ghazi I.A."/>
            <person name="Yadav M."/>
            <person name="Pandit A."/>
            <person name="Bhargava A."/>
            <person name="Sureshbabu K."/>
            <person name="Batra K."/>
            <person name="Sharma T.R."/>
            <person name="Mohapatra T."/>
            <person name="Singh N.K."/>
            <person name="Messing J."/>
            <person name="Nelson A.B."/>
            <person name="Fuks G."/>
            <person name="Kavchok S."/>
            <person name="Keizer G."/>
            <person name="Linton E."/>
            <person name="Llaca V."/>
            <person name="Song R."/>
            <person name="Tanyolac B."/>
            <person name="Young S."/>
            <person name="Ho-Il K."/>
            <person name="Hahn J.H."/>
            <person name="Sangsakoo G."/>
            <person name="Vanavichit A."/>
            <person name="de Mattos Luiz.A.T."/>
            <person name="Zimmer P.D."/>
            <person name="Malone G."/>
            <person name="Dellagostin O."/>
            <person name="de Oliveira A.C."/>
            <person name="Bevan M."/>
            <person name="Bancroft I."/>
            <person name="Minx P."/>
            <person name="Cordum H."/>
            <person name="Wilson R."/>
            <person name="Cheng Z."/>
            <person name="Jin W."/>
            <person name="Jiang J."/>
            <person name="Leong S.A."/>
            <person name="Iwama H."/>
            <person name="Gojobori T."/>
            <person name="Itoh T."/>
            <person name="Niimura Y."/>
            <person name="Fujii Y."/>
            <person name="Habara T."/>
            <person name="Sakai H."/>
            <person name="Sato Y."/>
            <person name="Wilson G."/>
            <person name="Kumar K."/>
            <person name="McCouch S."/>
            <person name="Juretic N."/>
            <person name="Hoen D."/>
            <person name="Wright S."/>
            <person name="Bruskiewich R."/>
            <person name="Bureau T."/>
            <person name="Miyao A."/>
            <person name="Hirochika H."/>
            <person name="Nishikawa T."/>
            <person name="Kadowaki K."/>
            <person name="Sugiura M."/>
            <person name="Burr B."/>
            <person name="Sasaki T."/>
        </authorList>
    </citation>
    <scope>NUCLEOTIDE SEQUENCE [LARGE SCALE GENOMIC DNA]</scope>
    <source>
        <strain evidence="3">cv. Nipponbare</strain>
    </source>
</reference>
<gene>
    <name evidence="2" type="ordered locus">Os06g0605100</name>
</gene>
<feature type="compositionally biased region" description="Basic and acidic residues" evidence="1">
    <location>
        <begin position="900"/>
        <end position="922"/>
    </location>
</feature>
<feature type="compositionally biased region" description="Acidic residues" evidence="1">
    <location>
        <begin position="144"/>
        <end position="157"/>
    </location>
</feature>
<dbReference type="Proteomes" id="UP000000763">
    <property type="component" value="Chromosome 6"/>
</dbReference>
<evidence type="ECO:0000313" key="3">
    <source>
        <dbReference type="Proteomes" id="UP000000763"/>
    </source>
</evidence>
<evidence type="ECO:0000256" key="1">
    <source>
        <dbReference type="SAM" id="MobiDB-lite"/>
    </source>
</evidence>
<protein>
    <submittedName>
        <fullName evidence="2">Os06g0605100 protein</fullName>
    </submittedName>
</protein>
<dbReference type="InterPro" id="IPR036236">
    <property type="entry name" value="Znf_C2H2_sf"/>
</dbReference>
<proteinExistence type="predicted"/>
<accession>C7J492</accession>
<dbReference type="InterPro" id="IPR052035">
    <property type="entry name" value="ZnF_BED_domain_contain"/>
</dbReference>
<dbReference type="PANTHER" id="PTHR46481:SF11">
    <property type="entry name" value="ZINC FINGER BED DOMAIN-CONTAINING PROTEIN RICESLEEPER 2-LIKE"/>
    <property type="match status" value="1"/>
</dbReference>
<dbReference type="KEGG" id="dosa:Os06g0605100"/>
<dbReference type="PANTHER" id="PTHR46481">
    <property type="entry name" value="ZINC FINGER BED DOMAIN-CONTAINING PROTEIN 4"/>
    <property type="match status" value="1"/>
</dbReference>
<feature type="compositionally biased region" description="Basic and acidic residues" evidence="1">
    <location>
        <begin position="994"/>
        <end position="1010"/>
    </location>
</feature>
<dbReference type="EMBL" id="AP008212">
    <property type="protein sequence ID" value="BAH93620.1"/>
    <property type="molecule type" value="Genomic_DNA"/>
</dbReference>
<organism evidence="2 3">
    <name type="scientific">Oryza sativa subsp. japonica</name>
    <name type="common">Rice</name>
    <dbReference type="NCBI Taxonomy" id="39947"/>
    <lineage>
        <taxon>Eukaryota</taxon>
        <taxon>Viridiplantae</taxon>
        <taxon>Streptophyta</taxon>
        <taxon>Embryophyta</taxon>
        <taxon>Tracheophyta</taxon>
        <taxon>Spermatophyta</taxon>
        <taxon>Magnoliopsida</taxon>
        <taxon>Liliopsida</taxon>
        <taxon>Poales</taxon>
        <taxon>Poaceae</taxon>
        <taxon>BOP clade</taxon>
        <taxon>Oryzoideae</taxon>
        <taxon>Oryzeae</taxon>
        <taxon>Oryzinae</taxon>
        <taxon>Oryza</taxon>
        <taxon>Oryza sativa</taxon>
    </lineage>
</organism>
<feature type="compositionally biased region" description="Polar residues" evidence="1">
    <location>
        <begin position="112"/>
        <end position="129"/>
    </location>
</feature>
<dbReference type="InterPro" id="IPR012337">
    <property type="entry name" value="RNaseH-like_sf"/>
</dbReference>
<dbReference type="AlphaFoldDB" id="C7J492"/>
<dbReference type="SMART" id="SM00614">
    <property type="entry name" value="ZnF_BED"/>
    <property type="match status" value="1"/>
</dbReference>
<feature type="region of interest" description="Disordered" evidence="1">
    <location>
        <begin position="112"/>
        <end position="157"/>
    </location>
</feature>
<dbReference type="SUPFAM" id="SSF57667">
    <property type="entry name" value="beta-beta-alpha zinc fingers"/>
    <property type="match status" value="1"/>
</dbReference>
<evidence type="ECO:0000313" key="2">
    <source>
        <dbReference type="EMBL" id="BAH93620.1"/>
    </source>
</evidence>
<feature type="region of interest" description="Disordered" evidence="1">
    <location>
        <begin position="51"/>
        <end position="92"/>
    </location>
</feature>
<feature type="compositionally biased region" description="Basic and acidic residues" evidence="1">
    <location>
        <begin position="972"/>
        <end position="986"/>
    </location>
</feature>
<sequence>MDLDLLPRDTSKAVVAAAATPNVGHTAVSAAVLGAAPAVVALGAAPAVVGLGAGSSRKSNANALRRPPPLKRTTSKPKSHLAAVGAPSAPTTLNTSSFAGGLRLLKSMGFTSKSTAGSANRSQQDSQSLPPHDESVNDSQPIQGDDDEDEAEEEDVDFGTKRKLTSIVWKDFKKVKICGKVKAQCLHCHKRLGGKSSNGTRHLHDHLKICTLKKIKMAGQNKTLAQSSLRFNSQEGGKISVEKYTFDPQIARRELAAMIVLHEYPLSIVDHIGFQRKDIMDYYMEENKKALAYMAGTKSRVAITTDLWTSDNQKRGYMAVTAHFIDDSWTLRSIIMRFIYVPAPHTTEVICEQLYEALVEWNLDEKISTLTLDNCTTNDKVSEMKIKSKRNPRWRSFQKRSKNRLKSESATIRIGRVRVGQGCRLSRFRQCDSDGIEVIKYSIAKIRESVAFWTATPKRVEKFDEIAKHVKVKMDHKLGLDCKTRWSSTYKMLSIALPYAHAFDRAKHVEKLFDCAPSKDECAFAVEVVNRLKLFNDITEVFSGTNYVTANVQLLKICGAKEQIRHFVDNSVNTNLNQGVPTSTTLVWTQVGEIVFPVYTTVPISAGPPMAGNENAVATTQGDSMSKDPPAEAEIGTSTTSEPEKDPSAAKPCLSDRNHEPTRITSEVTRSWCPIHKTRKHTLQACWVFLNVHAEIRACKERGIQRTSPTRDVYCPIHKTKNHNLSSCKVFLSAMKTPPSKVQQSRIPIRDEHKEQGATLISDRFVGVIDIDPHEPSVLHLLEDYGSSTTSTPREVLAIDDVGTSARTNAEAENQATTLAQHIRAVNAILRETPYDPILNDDLARWTERLRESVTNLSNAFKEAAAAVHPEQPPTGDANGEDPEHRELPHRATPSPRGTGDLRDHLNGRREARRTSDNENRSQHRISSRRHDNEDRGGRSSEDRGHDNRHNRCDHDDHERRVLGDTGRGRRHNDDDDGDRRRDNNGRRQQGSREPGRRPRNRTPEPSDPS</sequence>
<feature type="region of interest" description="Disordered" evidence="1">
    <location>
        <begin position="612"/>
        <end position="661"/>
    </location>
</feature>
<reference evidence="3" key="2">
    <citation type="journal article" date="2008" name="Nucleic Acids Res.">
        <title>The rice annotation project database (RAP-DB): 2008 update.</title>
        <authorList>
            <consortium name="The rice annotation project (RAP)"/>
        </authorList>
    </citation>
    <scope>GENOME REANNOTATION</scope>
    <source>
        <strain evidence="3">cv. Nipponbare</strain>
    </source>
</reference>
<feature type="region of interest" description="Disordered" evidence="1">
    <location>
        <begin position="864"/>
        <end position="1010"/>
    </location>
</feature>